<gene>
    <name evidence="3" type="ORF">P7D85_06680</name>
</gene>
<dbReference type="InterPro" id="IPR002611">
    <property type="entry name" value="IstB_ATP-bd"/>
</dbReference>
<dbReference type="PANTHER" id="PTHR30050">
    <property type="entry name" value="CHROMOSOMAL REPLICATION INITIATOR PROTEIN DNAA"/>
    <property type="match status" value="1"/>
</dbReference>
<organism evidence="3 4">
    <name type="scientific">Enterococcus hulanensis</name>
    <dbReference type="NCBI Taxonomy" id="2559929"/>
    <lineage>
        <taxon>Bacteria</taxon>
        <taxon>Bacillati</taxon>
        <taxon>Bacillota</taxon>
        <taxon>Bacilli</taxon>
        <taxon>Lactobacillales</taxon>
        <taxon>Enterococcaceae</taxon>
        <taxon>Enterococcus</taxon>
    </lineage>
</organism>
<accession>A0ABU3EX54</accession>
<dbReference type="SUPFAM" id="SSF52540">
    <property type="entry name" value="P-loop containing nucleoside triphosphate hydrolases"/>
    <property type="match status" value="1"/>
</dbReference>
<dbReference type="Proteomes" id="UP001252875">
    <property type="component" value="Unassembled WGS sequence"/>
</dbReference>
<keyword evidence="1" id="KW-0175">Coiled coil</keyword>
<feature type="domain" description="IstB-like ATP-binding" evidence="2">
    <location>
        <begin position="126"/>
        <end position="277"/>
    </location>
</feature>
<evidence type="ECO:0000313" key="4">
    <source>
        <dbReference type="Proteomes" id="UP001252875"/>
    </source>
</evidence>
<dbReference type="RefSeq" id="WP_311822100.1">
    <property type="nucleotide sequence ID" value="NZ_JARPYF010000012.1"/>
</dbReference>
<reference evidence="3 4" key="1">
    <citation type="submission" date="2023-03" db="EMBL/GenBank/DDBJ databases">
        <authorList>
            <person name="Shen W."/>
            <person name="Cai J."/>
        </authorList>
    </citation>
    <scope>NUCLEOTIDE SEQUENCE [LARGE SCALE GENOMIC DNA]</scope>
    <source>
        <strain evidence="3 4">D6-4</strain>
    </source>
</reference>
<keyword evidence="3" id="KW-0067">ATP-binding</keyword>
<dbReference type="InterPro" id="IPR027417">
    <property type="entry name" value="P-loop_NTPase"/>
</dbReference>
<dbReference type="EMBL" id="JARPYI010000002">
    <property type="protein sequence ID" value="MDT2599454.1"/>
    <property type="molecule type" value="Genomic_DNA"/>
</dbReference>
<keyword evidence="3" id="KW-0547">Nucleotide-binding</keyword>
<keyword evidence="4" id="KW-1185">Reference proteome</keyword>
<dbReference type="Pfam" id="PF01695">
    <property type="entry name" value="IstB_IS21"/>
    <property type="match status" value="1"/>
</dbReference>
<protein>
    <submittedName>
        <fullName evidence="3">ATP-binding protein</fullName>
    </submittedName>
</protein>
<evidence type="ECO:0000256" key="1">
    <source>
        <dbReference type="SAM" id="Coils"/>
    </source>
</evidence>
<name>A0ABU3EX54_9ENTE</name>
<evidence type="ECO:0000259" key="2">
    <source>
        <dbReference type="Pfam" id="PF01695"/>
    </source>
</evidence>
<sequence>MEFEALKKVKTTKKICPIHHAPFVQYEEQQPFCLECRKEYLRNAEQKAVDKTFKAYERRRTIEVLKKDSIVGDPKLWQVSFNNYVTDNDETKTALYKARQIAAEYMKVIQTEKRLEKRIAEIKKRIEEKNAESKDKKELENLKKELVEVPKFNTIFSGVPGVGKSHLSMAMLKAINENADPMLSCLFASTNDLLRLIKSSFDNPESKYTELNMTSLLGNVDLLVLDDLGSEASFERYSKKNKEAKNYTQNVLFGILNARQRTIITTNLNSNDLEDVYNAKIISRLYKGVEGHLIKFTKATADKRTKITF</sequence>
<dbReference type="GO" id="GO:0005524">
    <property type="term" value="F:ATP binding"/>
    <property type="evidence" value="ECO:0007669"/>
    <property type="project" value="UniProtKB-KW"/>
</dbReference>
<dbReference type="Gene3D" id="3.40.50.300">
    <property type="entry name" value="P-loop containing nucleotide triphosphate hydrolases"/>
    <property type="match status" value="1"/>
</dbReference>
<comment type="caution">
    <text evidence="3">The sequence shown here is derived from an EMBL/GenBank/DDBJ whole genome shotgun (WGS) entry which is preliminary data.</text>
</comment>
<evidence type="ECO:0000313" key="3">
    <source>
        <dbReference type="EMBL" id="MDT2599454.1"/>
    </source>
</evidence>
<feature type="coiled-coil region" evidence="1">
    <location>
        <begin position="105"/>
        <end position="149"/>
    </location>
</feature>
<dbReference type="PANTHER" id="PTHR30050:SF4">
    <property type="entry name" value="ATP-BINDING PROTEIN RV3427C IN INSERTION SEQUENCE-RELATED"/>
    <property type="match status" value="1"/>
</dbReference>
<proteinExistence type="predicted"/>